<dbReference type="Proteomes" id="UP000326202">
    <property type="component" value="Chromosome"/>
</dbReference>
<dbReference type="SUPFAM" id="SSF56112">
    <property type="entry name" value="Protein kinase-like (PK-like)"/>
    <property type="match status" value="1"/>
</dbReference>
<dbReference type="GO" id="GO:0016301">
    <property type="term" value="F:kinase activity"/>
    <property type="evidence" value="ECO:0007669"/>
    <property type="project" value="UniProtKB-KW"/>
</dbReference>
<reference evidence="7 8" key="1">
    <citation type="submission" date="2019-08" db="EMBL/GenBank/DDBJ databases">
        <title>Hyperibacter terrae gen. nov., sp. nov. and Hyperibacter viscosus sp. nov., two new members in the family Rhodospirillaceae isolated from the rhizosphere of Hypericum perforatum.</title>
        <authorList>
            <person name="Noviana Z."/>
        </authorList>
    </citation>
    <scope>NUCLEOTIDE SEQUENCE [LARGE SCALE GENOMIC DNA]</scope>
    <source>
        <strain evidence="7 8">R5913</strain>
    </source>
</reference>
<evidence type="ECO:0000256" key="3">
    <source>
        <dbReference type="ARBA" id="ARBA00022741"/>
    </source>
</evidence>
<keyword evidence="5" id="KW-0067">ATP-binding</keyword>
<dbReference type="GO" id="GO:0005524">
    <property type="term" value="F:ATP binding"/>
    <property type="evidence" value="ECO:0007669"/>
    <property type="project" value="UniProtKB-KW"/>
</dbReference>
<evidence type="ECO:0000313" key="8">
    <source>
        <dbReference type="Proteomes" id="UP000326202"/>
    </source>
</evidence>
<name>A0A5J6MNX1_9PROT</name>
<dbReference type="RefSeq" id="WP_191908490.1">
    <property type="nucleotide sequence ID" value="NZ_CP042906.1"/>
</dbReference>
<feature type="domain" description="Aminoglycoside phosphotransferase" evidence="6">
    <location>
        <begin position="38"/>
        <end position="244"/>
    </location>
</feature>
<gene>
    <name evidence="7" type="ORF">FRZ44_17600</name>
</gene>
<evidence type="ECO:0000256" key="2">
    <source>
        <dbReference type="ARBA" id="ARBA00022679"/>
    </source>
</evidence>
<keyword evidence="3" id="KW-0547">Nucleotide-binding</keyword>
<keyword evidence="2 7" id="KW-0808">Transferase</keyword>
<evidence type="ECO:0000256" key="1">
    <source>
        <dbReference type="ARBA" id="ARBA00010165"/>
    </source>
</evidence>
<keyword evidence="4" id="KW-0418">Kinase</keyword>
<dbReference type="Pfam" id="PF01636">
    <property type="entry name" value="APH"/>
    <property type="match status" value="1"/>
</dbReference>
<organism evidence="7 8">
    <name type="scientific">Hypericibacter terrae</name>
    <dbReference type="NCBI Taxonomy" id="2602015"/>
    <lineage>
        <taxon>Bacteria</taxon>
        <taxon>Pseudomonadati</taxon>
        <taxon>Pseudomonadota</taxon>
        <taxon>Alphaproteobacteria</taxon>
        <taxon>Rhodospirillales</taxon>
        <taxon>Dongiaceae</taxon>
        <taxon>Hypericibacter</taxon>
    </lineage>
</organism>
<proteinExistence type="inferred from homology"/>
<sequence>MTSQAPVETSGANPEFPETMRRFMERLGFGAKPDRAFPLTGGVSSDIWFVEAKGRRLCIKRALPALRVAADWRAPVERNHFEYAWFQRVAKILPDAVPPLVGHDEAAQMFAMAFLEPEANPLWKRNLLDGKVDPAFAGLVGEKLAAIHAATAGDPKTAADFATDASFHAIRLEPYLEATGRVHADLMPQIEKLVATTAATRLALAHGDISPKNILIGPKGPIFLDAECAWYGDPAFDLAFCLNHLLLKCIPVPGGVDRLAQSFERMVMAYRGRIVWEDPPGFERRCAALLPGLLLARVDGKSPAEYITQDKDREFVRSVARPLIAEPVATLLEVRNRWLQRFR</sequence>
<dbReference type="KEGG" id="htq:FRZ44_17600"/>
<dbReference type="InterPro" id="IPR002575">
    <property type="entry name" value="Aminoglycoside_PTrfase"/>
</dbReference>
<dbReference type="Gene3D" id="3.90.1200.10">
    <property type="match status" value="1"/>
</dbReference>
<protein>
    <submittedName>
        <fullName evidence="7">Putative aminoglycoside phosphotransferase</fullName>
    </submittedName>
</protein>
<evidence type="ECO:0000256" key="4">
    <source>
        <dbReference type="ARBA" id="ARBA00022777"/>
    </source>
</evidence>
<dbReference type="InterPro" id="IPR011009">
    <property type="entry name" value="Kinase-like_dom_sf"/>
</dbReference>
<evidence type="ECO:0000313" key="7">
    <source>
        <dbReference type="EMBL" id="QEX16466.1"/>
    </source>
</evidence>
<keyword evidence="8" id="KW-1185">Reference proteome</keyword>
<dbReference type="EMBL" id="CP042906">
    <property type="protein sequence ID" value="QEX16466.1"/>
    <property type="molecule type" value="Genomic_DNA"/>
</dbReference>
<dbReference type="Gene3D" id="3.30.200.20">
    <property type="entry name" value="Phosphorylase Kinase, domain 1"/>
    <property type="match status" value="1"/>
</dbReference>
<dbReference type="AlphaFoldDB" id="A0A5J6MNX1"/>
<dbReference type="PANTHER" id="PTHR34273:SF2">
    <property type="entry name" value="METHYLTHIORIBOSE KINASE"/>
    <property type="match status" value="1"/>
</dbReference>
<dbReference type="PANTHER" id="PTHR34273">
    <property type="entry name" value="METHYLTHIORIBOSE KINASE"/>
    <property type="match status" value="1"/>
</dbReference>
<evidence type="ECO:0000256" key="5">
    <source>
        <dbReference type="ARBA" id="ARBA00022840"/>
    </source>
</evidence>
<accession>A0A5J6MNX1</accession>
<comment type="similarity">
    <text evidence="1">Belongs to the methylthioribose kinase family.</text>
</comment>
<evidence type="ECO:0000259" key="6">
    <source>
        <dbReference type="Pfam" id="PF01636"/>
    </source>
</evidence>